<dbReference type="Proteomes" id="UP000014139">
    <property type="component" value="Unassembled WGS sequence"/>
</dbReference>
<dbReference type="EMBL" id="AOUO01000252">
    <property type="protein sequence ID" value="EOD66939.1"/>
    <property type="molecule type" value="Genomic_DNA"/>
</dbReference>
<feature type="non-terminal residue" evidence="1">
    <location>
        <position position="1"/>
    </location>
</feature>
<accession>R1I971</accession>
<evidence type="ECO:0000313" key="1">
    <source>
        <dbReference type="EMBL" id="EOD66939.1"/>
    </source>
</evidence>
<comment type="caution">
    <text evidence="1">The sequence shown here is derived from an EMBL/GenBank/DDBJ whole genome shotgun (WGS) entry which is preliminary data.</text>
</comment>
<dbReference type="AlphaFoldDB" id="R1I971"/>
<dbReference type="PATRIC" id="fig|1292037.4.peg.3640"/>
<gene>
    <name evidence="1" type="ORF">H480_19103</name>
</gene>
<evidence type="ECO:0000313" key="2">
    <source>
        <dbReference type="Proteomes" id="UP000014139"/>
    </source>
</evidence>
<protein>
    <submittedName>
        <fullName evidence="1">Uncharacterized protein</fullName>
    </submittedName>
</protein>
<dbReference type="InterPro" id="IPR046178">
    <property type="entry name" value="DUF6187"/>
</dbReference>
<reference evidence="1 2" key="1">
    <citation type="submission" date="2013-02" db="EMBL/GenBank/DDBJ databases">
        <title>Draft genome sequence of Amycolatopsis vancoresmycina strain DSM 44592T.</title>
        <authorList>
            <person name="Kumar S."/>
            <person name="Kaur N."/>
            <person name="Kaur C."/>
            <person name="Raghava G.P.S."/>
            <person name="Mayilraj S."/>
        </authorList>
    </citation>
    <scope>NUCLEOTIDE SEQUENCE [LARGE SCALE GENOMIC DNA]</scope>
    <source>
        <strain evidence="1 2">DSM 44592</strain>
    </source>
</reference>
<dbReference type="Pfam" id="PF19685">
    <property type="entry name" value="DUF6187"/>
    <property type="match status" value="1"/>
</dbReference>
<name>R1I971_9PSEU</name>
<proteinExistence type="predicted"/>
<sequence>ALRGAWVEAAARVAAAVPEAGPASIAYLTACSLRRGEVDRLADGDGEPDVPPEVPAG</sequence>
<keyword evidence="2" id="KW-1185">Reference proteome</keyword>
<organism evidence="1 2">
    <name type="scientific">Amycolatopsis vancoresmycina DSM 44592</name>
    <dbReference type="NCBI Taxonomy" id="1292037"/>
    <lineage>
        <taxon>Bacteria</taxon>
        <taxon>Bacillati</taxon>
        <taxon>Actinomycetota</taxon>
        <taxon>Actinomycetes</taxon>
        <taxon>Pseudonocardiales</taxon>
        <taxon>Pseudonocardiaceae</taxon>
        <taxon>Amycolatopsis</taxon>
    </lineage>
</organism>